<evidence type="ECO:0000313" key="2">
    <source>
        <dbReference type="EMBL" id="RSU10989.1"/>
    </source>
</evidence>
<keyword evidence="1" id="KW-0472">Membrane</keyword>
<organism evidence="2 3">
    <name type="scientific">Vagococcus elongatus</name>
    <dbReference type="NCBI Taxonomy" id="180344"/>
    <lineage>
        <taxon>Bacteria</taxon>
        <taxon>Bacillati</taxon>
        <taxon>Bacillota</taxon>
        <taxon>Bacilli</taxon>
        <taxon>Lactobacillales</taxon>
        <taxon>Enterococcaceae</taxon>
        <taxon>Vagococcus</taxon>
    </lineage>
</organism>
<sequence>MILDINCYRAVESTSDKTSQNNSSGLSDVLTVKLTILLIFMGKILYNHVKKKNKKALKNLDF</sequence>
<proteinExistence type="predicted"/>
<evidence type="ECO:0000256" key="1">
    <source>
        <dbReference type="SAM" id="Phobius"/>
    </source>
</evidence>
<name>A0A430ASF0_9ENTE</name>
<dbReference type="EMBL" id="NGKA01000012">
    <property type="protein sequence ID" value="RSU10989.1"/>
    <property type="molecule type" value="Genomic_DNA"/>
</dbReference>
<keyword evidence="3" id="KW-1185">Reference proteome</keyword>
<gene>
    <name evidence="2" type="ORF">CBF29_08480</name>
</gene>
<keyword evidence="1" id="KW-0812">Transmembrane</keyword>
<keyword evidence="1" id="KW-1133">Transmembrane helix</keyword>
<comment type="caution">
    <text evidence="2">The sequence shown here is derived from an EMBL/GenBank/DDBJ whole genome shotgun (WGS) entry which is preliminary data.</text>
</comment>
<dbReference type="AlphaFoldDB" id="A0A430ASF0"/>
<evidence type="ECO:0000313" key="3">
    <source>
        <dbReference type="Proteomes" id="UP000287605"/>
    </source>
</evidence>
<dbReference type="Proteomes" id="UP000287605">
    <property type="component" value="Unassembled WGS sequence"/>
</dbReference>
<feature type="transmembrane region" description="Helical" evidence="1">
    <location>
        <begin position="29"/>
        <end position="46"/>
    </location>
</feature>
<protein>
    <submittedName>
        <fullName evidence="2">Uncharacterized protein</fullName>
    </submittedName>
</protein>
<reference evidence="2 3" key="1">
    <citation type="submission" date="2017-05" db="EMBL/GenBank/DDBJ databases">
        <title>Vagococcus spp. assemblies.</title>
        <authorList>
            <person name="Gulvik C.A."/>
        </authorList>
    </citation>
    <scope>NUCLEOTIDE SEQUENCE [LARGE SCALE GENOMIC DNA]</scope>
    <source>
        <strain evidence="2 3">CCUG 51432</strain>
    </source>
</reference>
<accession>A0A430ASF0</accession>